<organism evidence="1 2">
    <name type="scientific">Candidatus Liptonbacteria bacterium RIFOXYB1_FULL_36_10</name>
    <dbReference type="NCBI Taxonomy" id="1798654"/>
    <lineage>
        <taxon>Bacteria</taxon>
        <taxon>Candidatus Liptoniibacteriota</taxon>
    </lineage>
</organism>
<proteinExistence type="predicted"/>
<reference evidence="1 2" key="1">
    <citation type="journal article" date="2016" name="Nat. Commun.">
        <title>Thousands of microbial genomes shed light on interconnected biogeochemical processes in an aquifer system.</title>
        <authorList>
            <person name="Anantharaman K."/>
            <person name="Brown C.T."/>
            <person name="Hug L.A."/>
            <person name="Sharon I."/>
            <person name="Castelle C.J."/>
            <person name="Probst A.J."/>
            <person name="Thomas B.C."/>
            <person name="Singh A."/>
            <person name="Wilkins M.J."/>
            <person name="Karaoz U."/>
            <person name="Brodie E.L."/>
            <person name="Williams K.H."/>
            <person name="Hubbard S.S."/>
            <person name="Banfield J.F."/>
        </authorList>
    </citation>
    <scope>NUCLEOTIDE SEQUENCE [LARGE SCALE GENOMIC DNA]</scope>
</reference>
<accession>A0A1G2CPC3</accession>
<evidence type="ECO:0000313" key="1">
    <source>
        <dbReference type="EMBL" id="OGZ03087.1"/>
    </source>
</evidence>
<comment type="caution">
    <text evidence="1">The sequence shown here is derived from an EMBL/GenBank/DDBJ whole genome shotgun (WGS) entry which is preliminary data.</text>
</comment>
<protein>
    <submittedName>
        <fullName evidence="1">Uncharacterized protein</fullName>
    </submittedName>
</protein>
<dbReference type="Proteomes" id="UP000178599">
    <property type="component" value="Unassembled WGS sequence"/>
</dbReference>
<gene>
    <name evidence="1" type="ORF">A2390_02590</name>
</gene>
<dbReference type="AlphaFoldDB" id="A0A1G2CPC3"/>
<name>A0A1G2CPC3_9BACT</name>
<dbReference type="EMBL" id="MHLE01000010">
    <property type="protein sequence ID" value="OGZ03087.1"/>
    <property type="molecule type" value="Genomic_DNA"/>
</dbReference>
<evidence type="ECO:0000313" key="2">
    <source>
        <dbReference type="Proteomes" id="UP000178599"/>
    </source>
</evidence>
<sequence length="87" mass="10341">MSRRASWLGSLLEQLARAQAAIFRWKKLTAVFKIISRYNHYFFSYKKTKLPRGNYLITNHSPKKHPESSLKNKKYILKILAVKFQKN</sequence>